<dbReference type="AlphaFoldDB" id="A0A316YQP1"/>
<evidence type="ECO:0000313" key="7">
    <source>
        <dbReference type="EMBL" id="PWN90085.1"/>
    </source>
</evidence>
<name>A0A316YQP1_9BASI</name>
<comment type="subcellular location">
    <subcellularLocation>
        <location evidence="1">Nucleus</location>
    </subcellularLocation>
</comment>
<evidence type="ECO:0000259" key="6">
    <source>
        <dbReference type="PROSITE" id="PS50166"/>
    </source>
</evidence>
<evidence type="ECO:0000313" key="8">
    <source>
        <dbReference type="Proteomes" id="UP000245768"/>
    </source>
</evidence>
<dbReference type="PROSITE" id="PS50166">
    <property type="entry name" value="IMPORTIN_B_NT"/>
    <property type="match status" value="1"/>
</dbReference>
<feature type="region of interest" description="Disordered" evidence="5">
    <location>
        <begin position="962"/>
        <end position="1001"/>
    </location>
</feature>
<dbReference type="InterPro" id="IPR011989">
    <property type="entry name" value="ARM-like"/>
</dbReference>
<sequence>MEGQLVAALRGTLEPNVETIRAAEHHLKHELHEDPSTGQALLNIIFSSSEGGVNLAVRQAAAVNLNAWIKERWSAYFDEFRGFGAGKEVLPLELKPPIREALLRGLVLEDSKLRGPMSKALVNVAACDWPDEFPDLVPRIKALLQGGTPGHNQVAEVGALAFLDDWINRDIDEVGLMTVTRELLPDLERILGQAGTYPATVRCHCISIFNQLLETLLMVRETFVEASKAVADDLLPRWLTALEGLVASDSTPSSLQTFDRSVGEEAALQVQAWNVLRTACHFTGHFKPRARSLVELALERLRALLEPVERFHISPAEEQEDIEDAAPSDAVFFATPSELARSIIDFVGVAVDYLLFAAKKDRTGSSIEGLTPAVVSLLRSYSQVTKSDEEEWSENVSTFVAAAEDEALGALASSTRARCLDVVAEMLARRQGQTMAALDEAMRAGHQRGQSKRKEGVAAWWKEEEAGLALIGGVAEDIVEQLQEGAPSTSFNLESIFTQSVLPHIHPESPPFLYGRCFVFASQFAPVLPQALARQFLDAAVNVIEEASTSSEGQVIVKLSAVRCLKNFHRHLPEDVVRPYTGRILSQLGPLLSNATEDTLILIVETLQAVAVQSEGHLVDPAAAGVPPQVYGEIVAESIKAWAKEAKDRMLQSVVEDLVEAFSAQKSETIAIDVVDRVVPMLAHLLSPDILAQSSAGGGVLVEGSLEFADAIARGAKPEVLTRSGLIGGYLPHLFRALEAGDDREAFTNGASFLSHIIAKIPEQVFEWQDSSGQGATSHILVLISKMISTEDSSESGGLAVGDLLTTLLRKAPSQLQDSLPGLCTALVDRLASAQSSSLSQSLIIPLAFLMNDHGPTVIALLQQHMVLSRGETGLTVLAKQWIDHAETIQGFWNQRVSTLGLSALLKARVPSLDQVIVNGDLIPDDSNVIRTRSRAKSTPHRYTQVPLPAKALKVLINDYRSAQTGPPSSSSTQVPGQRAPTPDTDDGNDEWDDDEPIDGGLRKDEQFLSDMLGEDLEGGLEDLIAQHDEEVYKDDAIYNMNLKAYLEDFFRQEASQSDAGARIAAYLTSNEVELLKKAIS</sequence>
<keyword evidence="3" id="KW-0653">Protein transport</keyword>
<organism evidence="7 8">
    <name type="scientific">Acaromyces ingoldii</name>
    <dbReference type="NCBI Taxonomy" id="215250"/>
    <lineage>
        <taxon>Eukaryota</taxon>
        <taxon>Fungi</taxon>
        <taxon>Dikarya</taxon>
        <taxon>Basidiomycota</taxon>
        <taxon>Ustilaginomycotina</taxon>
        <taxon>Exobasidiomycetes</taxon>
        <taxon>Exobasidiales</taxon>
        <taxon>Cryptobasidiaceae</taxon>
        <taxon>Acaromyces</taxon>
    </lineage>
</organism>
<dbReference type="OrthoDB" id="431626at2759"/>
<dbReference type="GeneID" id="37041133"/>
<gene>
    <name evidence="7" type="ORF">FA10DRAFT_240682</name>
</gene>
<dbReference type="Gene3D" id="1.25.10.10">
    <property type="entry name" value="Leucine-rich Repeat Variant"/>
    <property type="match status" value="1"/>
</dbReference>
<dbReference type="SUPFAM" id="SSF48371">
    <property type="entry name" value="ARM repeat"/>
    <property type="match status" value="1"/>
</dbReference>
<dbReference type="GO" id="GO:0006606">
    <property type="term" value="P:protein import into nucleus"/>
    <property type="evidence" value="ECO:0007669"/>
    <property type="project" value="TreeGrafter"/>
</dbReference>
<dbReference type="STRING" id="215250.A0A316YQP1"/>
<dbReference type="InterPro" id="IPR001494">
    <property type="entry name" value="Importin-beta_N"/>
</dbReference>
<proteinExistence type="predicted"/>
<dbReference type="RefSeq" id="XP_025377283.1">
    <property type="nucleotide sequence ID" value="XM_025519217.1"/>
</dbReference>
<evidence type="ECO:0000256" key="1">
    <source>
        <dbReference type="ARBA" id="ARBA00004123"/>
    </source>
</evidence>
<evidence type="ECO:0000256" key="2">
    <source>
        <dbReference type="ARBA" id="ARBA00022448"/>
    </source>
</evidence>
<dbReference type="InParanoid" id="A0A316YQP1"/>
<evidence type="ECO:0000256" key="4">
    <source>
        <dbReference type="ARBA" id="ARBA00023242"/>
    </source>
</evidence>
<accession>A0A316YQP1</accession>
<dbReference type="Pfam" id="PF25018">
    <property type="entry name" value="HEAT_IPO9_c"/>
    <property type="match status" value="1"/>
</dbReference>
<dbReference type="FunCoup" id="A0A316YQP1">
    <property type="interactions" value="555"/>
</dbReference>
<keyword evidence="2" id="KW-0813">Transport</keyword>
<dbReference type="EMBL" id="KZ819636">
    <property type="protein sequence ID" value="PWN90085.1"/>
    <property type="molecule type" value="Genomic_DNA"/>
</dbReference>
<feature type="compositionally biased region" description="Polar residues" evidence="5">
    <location>
        <begin position="962"/>
        <end position="976"/>
    </location>
</feature>
<keyword evidence="4" id="KW-0539">Nucleus</keyword>
<evidence type="ECO:0000256" key="5">
    <source>
        <dbReference type="SAM" id="MobiDB-lite"/>
    </source>
</evidence>
<dbReference type="InterPro" id="IPR016024">
    <property type="entry name" value="ARM-type_fold"/>
</dbReference>
<feature type="compositionally biased region" description="Acidic residues" evidence="5">
    <location>
        <begin position="984"/>
        <end position="998"/>
    </location>
</feature>
<reference evidence="7 8" key="1">
    <citation type="journal article" date="2018" name="Mol. Biol. Evol.">
        <title>Broad Genomic Sampling Reveals a Smut Pathogenic Ancestry of the Fungal Clade Ustilaginomycotina.</title>
        <authorList>
            <person name="Kijpornyongpan T."/>
            <person name="Mondo S.J."/>
            <person name="Barry K."/>
            <person name="Sandor L."/>
            <person name="Lee J."/>
            <person name="Lipzen A."/>
            <person name="Pangilinan J."/>
            <person name="LaButti K."/>
            <person name="Hainaut M."/>
            <person name="Henrissat B."/>
            <person name="Grigoriev I.V."/>
            <person name="Spatafora J.W."/>
            <person name="Aime M.C."/>
        </authorList>
    </citation>
    <scope>NUCLEOTIDE SEQUENCE [LARGE SCALE GENOMIC DNA]</scope>
    <source>
        <strain evidence="7 8">MCA 4198</strain>
    </source>
</reference>
<dbReference type="GO" id="GO:0031267">
    <property type="term" value="F:small GTPase binding"/>
    <property type="evidence" value="ECO:0007669"/>
    <property type="project" value="InterPro"/>
</dbReference>
<feature type="domain" description="Importin N-terminal" evidence="6">
    <location>
        <begin position="23"/>
        <end position="108"/>
    </location>
</feature>
<dbReference type="GO" id="GO:0005635">
    <property type="term" value="C:nuclear envelope"/>
    <property type="evidence" value="ECO:0007669"/>
    <property type="project" value="TreeGrafter"/>
</dbReference>
<dbReference type="PANTHER" id="PTHR10997">
    <property type="entry name" value="IMPORTIN-7, 8, 11"/>
    <property type="match status" value="1"/>
</dbReference>
<evidence type="ECO:0000256" key="3">
    <source>
        <dbReference type="ARBA" id="ARBA00022927"/>
    </source>
</evidence>
<dbReference type="InterPro" id="IPR056840">
    <property type="entry name" value="HEAT_IPO9_central"/>
</dbReference>
<dbReference type="GO" id="GO:0005829">
    <property type="term" value="C:cytosol"/>
    <property type="evidence" value="ECO:0007669"/>
    <property type="project" value="TreeGrafter"/>
</dbReference>
<protein>
    <submittedName>
        <fullName evidence="7">ARM repeat-containing protein</fullName>
    </submittedName>
</protein>
<keyword evidence="8" id="KW-1185">Reference proteome</keyword>
<dbReference type="PANTHER" id="PTHR10997:SF9">
    <property type="entry name" value="IMPORTIN-9"/>
    <property type="match status" value="1"/>
</dbReference>
<dbReference type="Proteomes" id="UP000245768">
    <property type="component" value="Unassembled WGS sequence"/>
</dbReference>